<proteinExistence type="predicted"/>
<dbReference type="Proteomes" id="UP000271889">
    <property type="component" value="Unassembled WGS sequence"/>
</dbReference>
<evidence type="ECO:0000313" key="3">
    <source>
        <dbReference type="Proteomes" id="UP000271889"/>
    </source>
</evidence>
<reference evidence="2 3" key="1">
    <citation type="submission" date="2018-11" db="EMBL/GenBank/DDBJ databases">
        <authorList>
            <consortium name="Pathogen Informatics"/>
        </authorList>
    </citation>
    <scope>NUCLEOTIDE SEQUENCE [LARGE SCALE GENOMIC DNA]</scope>
</reference>
<name>A0A3P6UP20_CYLGO</name>
<protein>
    <submittedName>
        <fullName evidence="2">Uncharacterized protein</fullName>
    </submittedName>
</protein>
<evidence type="ECO:0000313" key="2">
    <source>
        <dbReference type="EMBL" id="VDK79924.1"/>
    </source>
</evidence>
<dbReference type="AlphaFoldDB" id="A0A3P6UP20"/>
<feature type="coiled-coil region" evidence="1">
    <location>
        <begin position="32"/>
        <end position="59"/>
    </location>
</feature>
<organism evidence="2 3">
    <name type="scientific">Cylicostephanus goldi</name>
    <name type="common">Nematode worm</name>
    <dbReference type="NCBI Taxonomy" id="71465"/>
    <lineage>
        <taxon>Eukaryota</taxon>
        <taxon>Metazoa</taxon>
        <taxon>Ecdysozoa</taxon>
        <taxon>Nematoda</taxon>
        <taxon>Chromadorea</taxon>
        <taxon>Rhabditida</taxon>
        <taxon>Rhabditina</taxon>
        <taxon>Rhabditomorpha</taxon>
        <taxon>Strongyloidea</taxon>
        <taxon>Strongylidae</taxon>
        <taxon>Cylicostephanus</taxon>
    </lineage>
</organism>
<gene>
    <name evidence="2" type="ORF">CGOC_LOCUS7631</name>
</gene>
<evidence type="ECO:0000256" key="1">
    <source>
        <dbReference type="SAM" id="Coils"/>
    </source>
</evidence>
<keyword evidence="3" id="KW-1185">Reference proteome</keyword>
<accession>A0A3P6UP20</accession>
<dbReference type="EMBL" id="UYRV01026802">
    <property type="protein sequence ID" value="VDK79924.1"/>
    <property type="molecule type" value="Genomic_DNA"/>
</dbReference>
<keyword evidence="1" id="KW-0175">Coiled coil</keyword>
<sequence>MEAHKPSTISAPTIVIHFITPRKVERSKVKAKAAATAAIEELQKNVEEGERRIAETRSLKQTKEEMPNKRVELNRRARAVNEKRALIINHRQGRLEYFTFVKRGGVQSMQN</sequence>